<dbReference type="EMBL" id="JAVDSG010000001">
    <property type="protein sequence ID" value="MDR6594860.1"/>
    <property type="molecule type" value="Genomic_DNA"/>
</dbReference>
<evidence type="ECO:0000313" key="2">
    <source>
        <dbReference type="EMBL" id="MDR6594860.1"/>
    </source>
</evidence>
<organism evidence="2 3">
    <name type="scientific">Saccharothrix longispora</name>
    <dbReference type="NCBI Taxonomy" id="33920"/>
    <lineage>
        <taxon>Bacteria</taxon>
        <taxon>Bacillati</taxon>
        <taxon>Actinomycetota</taxon>
        <taxon>Actinomycetes</taxon>
        <taxon>Pseudonocardiales</taxon>
        <taxon>Pseudonocardiaceae</taxon>
        <taxon>Saccharothrix</taxon>
    </lineage>
</organism>
<dbReference type="Pfam" id="PF13561">
    <property type="entry name" value="adh_short_C2"/>
    <property type="match status" value="1"/>
</dbReference>
<accession>A0ABU1PW42</accession>
<sequence length="215" mass="21870">MVVADVGAVAGAAVVDGIGGLFVRCDVCDPDDSRVEAAVADFGGLDIACLNAGVVTGGGDFDVERYRQVVTTNLDGVVYGVRAVLPALRARGGGSVVAMAGTAGLVPMPFDPVHGATKAAVVNCVRSPARLHAHEGIRINALCPGFAETPVIDGFRGVIQDLALPILDVSEVVAAFESVVASTGTGECWYVQSGWSSEPLLFAAPPDPRAPVVAS</sequence>
<evidence type="ECO:0000256" key="1">
    <source>
        <dbReference type="ARBA" id="ARBA00023002"/>
    </source>
</evidence>
<dbReference type="Proteomes" id="UP001268819">
    <property type="component" value="Unassembled WGS sequence"/>
</dbReference>
<dbReference type="InterPro" id="IPR002347">
    <property type="entry name" value="SDR_fam"/>
</dbReference>
<dbReference type="PANTHER" id="PTHR44229:SF4">
    <property type="entry name" value="15-HYDROXYPROSTAGLANDIN DEHYDROGENASE [NAD(+)]"/>
    <property type="match status" value="1"/>
</dbReference>
<dbReference type="PRINTS" id="PR00081">
    <property type="entry name" value="GDHRDH"/>
</dbReference>
<keyword evidence="1" id="KW-0560">Oxidoreductase</keyword>
<proteinExistence type="predicted"/>
<comment type="caution">
    <text evidence="2">The sequence shown here is derived from an EMBL/GenBank/DDBJ whole genome shotgun (WGS) entry which is preliminary data.</text>
</comment>
<protein>
    <submittedName>
        <fullName evidence="2">NAD(P)-dependent dehydrogenase (Short-subunit alcohol dehydrogenase family)</fullName>
    </submittedName>
</protein>
<name>A0ABU1PW42_9PSEU</name>
<keyword evidence="3" id="KW-1185">Reference proteome</keyword>
<dbReference type="Gene3D" id="3.40.50.720">
    <property type="entry name" value="NAD(P)-binding Rossmann-like Domain"/>
    <property type="match status" value="1"/>
</dbReference>
<dbReference type="PANTHER" id="PTHR44229">
    <property type="entry name" value="15-HYDROXYPROSTAGLANDIN DEHYDROGENASE [NAD(+)]"/>
    <property type="match status" value="1"/>
</dbReference>
<dbReference type="RefSeq" id="WP_310307895.1">
    <property type="nucleotide sequence ID" value="NZ_BAAAXB010000001.1"/>
</dbReference>
<reference evidence="2 3" key="1">
    <citation type="submission" date="2023-07" db="EMBL/GenBank/DDBJ databases">
        <title>Sequencing the genomes of 1000 actinobacteria strains.</title>
        <authorList>
            <person name="Klenk H.-P."/>
        </authorList>
    </citation>
    <scope>NUCLEOTIDE SEQUENCE [LARGE SCALE GENOMIC DNA]</scope>
    <source>
        <strain evidence="2 3">DSM 43749</strain>
    </source>
</reference>
<evidence type="ECO:0000313" key="3">
    <source>
        <dbReference type="Proteomes" id="UP001268819"/>
    </source>
</evidence>
<dbReference type="SUPFAM" id="SSF51735">
    <property type="entry name" value="NAD(P)-binding Rossmann-fold domains"/>
    <property type="match status" value="1"/>
</dbReference>
<gene>
    <name evidence="2" type="ORF">J2S66_003244</name>
</gene>
<dbReference type="InterPro" id="IPR036291">
    <property type="entry name" value="NAD(P)-bd_dom_sf"/>
</dbReference>